<comment type="caution">
    <text evidence="1">The sequence shown here is derived from an EMBL/GenBank/DDBJ whole genome shotgun (WGS) entry which is preliminary data.</text>
</comment>
<dbReference type="EMBL" id="MU155780">
    <property type="protein sequence ID" value="KAF9471008.1"/>
    <property type="molecule type" value="Genomic_DNA"/>
</dbReference>
<protein>
    <submittedName>
        <fullName evidence="1">Uncharacterized protein</fullName>
    </submittedName>
</protein>
<reference evidence="1" key="1">
    <citation type="submission" date="2020-11" db="EMBL/GenBank/DDBJ databases">
        <authorList>
            <consortium name="DOE Joint Genome Institute"/>
            <person name="Ahrendt S."/>
            <person name="Riley R."/>
            <person name="Andreopoulos W."/>
            <person name="Labutti K."/>
            <person name="Pangilinan J."/>
            <person name="Ruiz-Duenas F.J."/>
            <person name="Barrasa J.M."/>
            <person name="Sanchez-Garcia M."/>
            <person name="Camarero S."/>
            <person name="Miyauchi S."/>
            <person name="Serrano A."/>
            <person name="Linde D."/>
            <person name="Babiker R."/>
            <person name="Drula E."/>
            <person name="Ayuso-Fernandez I."/>
            <person name="Pacheco R."/>
            <person name="Padilla G."/>
            <person name="Ferreira P."/>
            <person name="Barriuso J."/>
            <person name="Kellner H."/>
            <person name="Castanera R."/>
            <person name="Alfaro M."/>
            <person name="Ramirez L."/>
            <person name="Pisabarro A.G."/>
            <person name="Kuo A."/>
            <person name="Tritt A."/>
            <person name="Lipzen A."/>
            <person name="He G."/>
            <person name="Yan M."/>
            <person name="Ng V."/>
            <person name="Cullen D."/>
            <person name="Martin F."/>
            <person name="Rosso M.-N."/>
            <person name="Henrissat B."/>
            <person name="Hibbett D."/>
            <person name="Martinez A.T."/>
            <person name="Grigoriev I.V."/>
        </authorList>
    </citation>
    <scope>NUCLEOTIDE SEQUENCE</scope>
    <source>
        <strain evidence="1">CIRM-BRFM 674</strain>
    </source>
</reference>
<name>A0A9P6CSY3_9AGAR</name>
<proteinExistence type="predicted"/>
<evidence type="ECO:0000313" key="2">
    <source>
        <dbReference type="Proteomes" id="UP000807469"/>
    </source>
</evidence>
<accession>A0A9P6CSY3</accession>
<gene>
    <name evidence="1" type="ORF">BDN70DRAFT_998760</name>
</gene>
<sequence>MEFVEWWAKNRGTTPFFVQVSIHALSRGDDMGHDQATLVDGDCEPVRSVLEFLLFAQYLEADTASWDEIRHRMERGDRILLPNLWMLVRRHDFVEKKDEDFVLNQDRIGFLDATQQSSSPLRRLQIEGNVRLQDAHIPSLWSTLTHVSFSTYSIFYEFWVHFIRSVPVLEWGFFKICEHHIPDDFPQPGECTVARLTTLSIPYQSFGYHLLSEFFAGLHMPGLRDLSLFHQWPGSPNDYIPELYTILRSTPNISTLTLTEGFVPLIDPDYVPPNIEPIRRYVLHLVHLQLEVDFVNVSPGEAAAFFDGLVNNLFTDNKWLLLDHPRLSYP</sequence>
<organism evidence="1 2">
    <name type="scientific">Pholiota conissans</name>
    <dbReference type="NCBI Taxonomy" id="109636"/>
    <lineage>
        <taxon>Eukaryota</taxon>
        <taxon>Fungi</taxon>
        <taxon>Dikarya</taxon>
        <taxon>Basidiomycota</taxon>
        <taxon>Agaricomycotina</taxon>
        <taxon>Agaricomycetes</taxon>
        <taxon>Agaricomycetidae</taxon>
        <taxon>Agaricales</taxon>
        <taxon>Agaricineae</taxon>
        <taxon>Strophariaceae</taxon>
        <taxon>Pholiota</taxon>
    </lineage>
</organism>
<keyword evidence="2" id="KW-1185">Reference proteome</keyword>
<dbReference type="OrthoDB" id="2269034at2759"/>
<dbReference type="SUPFAM" id="SSF52047">
    <property type="entry name" value="RNI-like"/>
    <property type="match status" value="1"/>
</dbReference>
<dbReference type="Proteomes" id="UP000807469">
    <property type="component" value="Unassembled WGS sequence"/>
</dbReference>
<evidence type="ECO:0000313" key="1">
    <source>
        <dbReference type="EMBL" id="KAF9471008.1"/>
    </source>
</evidence>
<dbReference type="AlphaFoldDB" id="A0A9P6CSY3"/>